<dbReference type="PROSITE" id="PS51257">
    <property type="entry name" value="PROKAR_LIPOPROTEIN"/>
    <property type="match status" value="1"/>
</dbReference>
<accession>A0ABW7XEY4</accession>
<gene>
    <name evidence="2" type="ORF">ACH47X_03975</name>
</gene>
<organism evidence="2 3">
    <name type="scientific">Promicromonospora kroppenstedtii</name>
    <dbReference type="NCBI Taxonomy" id="440482"/>
    <lineage>
        <taxon>Bacteria</taxon>
        <taxon>Bacillati</taxon>
        <taxon>Actinomycetota</taxon>
        <taxon>Actinomycetes</taxon>
        <taxon>Micrococcales</taxon>
        <taxon>Promicromonosporaceae</taxon>
        <taxon>Promicromonospora</taxon>
    </lineage>
</organism>
<evidence type="ECO:0000313" key="3">
    <source>
        <dbReference type="Proteomes" id="UP001611580"/>
    </source>
</evidence>
<sequence>MRVMRWRWVARGAVAATVLAGTASCTVASHQEPGQASAAIADALSEAGSAAETTRIVVEQLSRGRLTGPMADTALLDQLRVLDDAETALTTLVPPDTTSSEQRAAGLAAVGGVTDVVVSAREWDAARAGGDLGGAAAVPPSADALLADLEKATGAVEQALAEAGGP</sequence>
<feature type="chain" id="PRO_5046127462" description="DUF4439 domain-containing protein" evidence="1">
    <location>
        <begin position="21"/>
        <end position="166"/>
    </location>
</feature>
<feature type="signal peptide" evidence="1">
    <location>
        <begin position="1"/>
        <end position="20"/>
    </location>
</feature>
<proteinExistence type="predicted"/>
<evidence type="ECO:0000313" key="2">
    <source>
        <dbReference type="EMBL" id="MFI2486039.1"/>
    </source>
</evidence>
<name>A0ABW7XEY4_9MICO</name>
<reference evidence="2 3" key="1">
    <citation type="submission" date="2024-10" db="EMBL/GenBank/DDBJ databases">
        <title>The Natural Products Discovery Center: Release of the First 8490 Sequenced Strains for Exploring Actinobacteria Biosynthetic Diversity.</title>
        <authorList>
            <person name="Kalkreuter E."/>
            <person name="Kautsar S.A."/>
            <person name="Yang D."/>
            <person name="Bader C.D."/>
            <person name="Teijaro C.N."/>
            <person name="Fluegel L."/>
            <person name="Davis C.M."/>
            <person name="Simpson J.R."/>
            <person name="Lauterbach L."/>
            <person name="Steele A.D."/>
            <person name="Gui C."/>
            <person name="Meng S."/>
            <person name="Li G."/>
            <person name="Viehrig K."/>
            <person name="Ye F."/>
            <person name="Su P."/>
            <person name="Kiefer A.F."/>
            <person name="Nichols A."/>
            <person name="Cepeda A.J."/>
            <person name="Yan W."/>
            <person name="Fan B."/>
            <person name="Jiang Y."/>
            <person name="Adhikari A."/>
            <person name="Zheng C.-J."/>
            <person name="Schuster L."/>
            <person name="Cowan T.M."/>
            <person name="Smanski M.J."/>
            <person name="Chevrette M.G."/>
            <person name="De Carvalho L.P.S."/>
            <person name="Shen B."/>
        </authorList>
    </citation>
    <scope>NUCLEOTIDE SEQUENCE [LARGE SCALE GENOMIC DNA]</scope>
    <source>
        <strain evidence="2 3">NPDC019481</strain>
    </source>
</reference>
<keyword evidence="1" id="KW-0732">Signal</keyword>
<keyword evidence="3" id="KW-1185">Reference proteome</keyword>
<protein>
    <recommendedName>
        <fullName evidence="4">DUF4439 domain-containing protein</fullName>
    </recommendedName>
</protein>
<comment type="caution">
    <text evidence="2">The sequence shown here is derived from an EMBL/GenBank/DDBJ whole genome shotgun (WGS) entry which is preliminary data.</text>
</comment>
<evidence type="ECO:0008006" key="4">
    <source>
        <dbReference type="Google" id="ProtNLM"/>
    </source>
</evidence>
<dbReference type="RefSeq" id="WP_397401608.1">
    <property type="nucleotide sequence ID" value="NZ_JBIRYI010000002.1"/>
</dbReference>
<dbReference type="Proteomes" id="UP001611580">
    <property type="component" value="Unassembled WGS sequence"/>
</dbReference>
<dbReference type="EMBL" id="JBIRYI010000002">
    <property type="protein sequence ID" value="MFI2486039.1"/>
    <property type="molecule type" value="Genomic_DNA"/>
</dbReference>
<evidence type="ECO:0000256" key="1">
    <source>
        <dbReference type="SAM" id="SignalP"/>
    </source>
</evidence>